<gene>
    <name evidence="2" type="ORF">BS50DRAFT_302585</name>
</gene>
<organism evidence="2 3">
    <name type="scientific">Corynespora cassiicola Philippines</name>
    <dbReference type="NCBI Taxonomy" id="1448308"/>
    <lineage>
        <taxon>Eukaryota</taxon>
        <taxon>Fungi</taxon>
        <taxon>Dikarya</taxon>
        <taxon>Ascomycota</taxon>
        <taxon>Pezizomycotina</taxon>
        <taxon>Dothideomycetes</taxon>
        <taxon>Pleosporomycetidae</taxon>
        <taxon>Pleosporales</taxon>
        <taxon>Corynesporascaceae</taxon>
        <taxon>Corynespora</taxon>
    </lineage>
</organism>
<feature type="compositionally biased region" description="Basic and acidic residues" evidence="1">
    <location>
        <begin position="164"/>
        <end position="176"/>
    </location>
</feature>
<proteinExistence type="predicted"/>
<evidence type="ECO:0000256" key="1">
    <source>
        <dbReference type="SAM" id="MobiDB-lite"/>
    </source>
</evidence>
<evidence type="ECO:0000313" key="2">
    <source>
        <dbReference type="EMBL" id="PSN70009.1"/>
    </source>
</evidence>
<feature type="region of interest" description="Disordered" evidence="1">
    <location>
        <begin position="154"/>
        <end position="176"/>
    </location>
</feature>
<protein>
    <submittedName>
        <fullName evidence="2">Uncharacterized protein</fullName>
    </submittedName>
</protein>
<evidence type="ECO:0000313" key="3">
    <source>
        <dbReference type="Proteomes" id="UP000240883"/>
    </source>
</evidence>
<sequence length="176" mass="19719">MGSFTHPNWHMCLKVPRWHETWNFRIGPLKKSPGCRYAVVWAKVWRHVSLSRFTWGSSGSYCRRGVAGSGISPFRAFSWPSPVSGVRASHAHGTSKMERVLMTIPPQCLAGVGEWRQDADWAVDGSQACETWRSVGKRRAAAAVDLWSGFSRGERGGSKHIRRAAGEWRQSTEHGQ</sequence>
<keyword evidence="3" id="KW-1185">Reference proteome</keyword>
<dbReference type="EMBL" id="KZ678132">
    <property type="protein sequence ID" value="PSN70009.1"/>
    <property type="molecule type" value="Genomic_DNA"/>
</dbReference>
<reference evidence="2 3" key="1">
    <citation type="journal article" date="2018" name="Front. Microbiol.">
        <title>Genome-Wide Analysis of Corynespora cassiicola Leaf Fall Disease Putative Effectors.</title>
        <authorList>
            <person name="Lopez D."/>
            <person name="Ribeiro S."/>
            <person name="Label P."/>
            <person name="Fumanal B."/>
            <person name="Venisse J.S."/>
            <person name="Kohler A."/>
            <person name="de Oliveira R.R."/>
            <person name="Labutti K."/>
            <person name="Lipzen A."/>
            <person name="Lail K."/>
            <person name="Bauer D."/>
            <person name="Ohm R.A."/>
            <person name="Barry K.W."/>
            <person name="Spatafora J."/>
            <person name="Grigoriev I.V."/>
            <person name="Martin F.M."/>
            <person name="Pujade-Renaud V."/>
        </authorList>
    </citation>
    <scope>NUCLEOTIDE SEQUENCE [LARGE SCALE GENOMIC DNA]</scope>
    <source>
        <strain evidence="2 3">Philippines</strain>
    </source>
</reference>
<dbReference type="AlphaFoldDB" id="A0A2T2NXC3"/>
<dbReference type="Proteomes" id="UP000240883">
    <property type="component" value="Unassembled WGS sequence"/>
</dbReference>
<accession>A0A2T2NXC3</accession>
<name>A0A2T2NXC3_CORCC</name>